<proteinExistence type="predicted"/>
<reference evidence="10 11" key="1">
    <citation type="submission" date="2021-01" db="EMBL/GenBank/DDBJ databases">
        <title>Chryseolinea sp. Jin1 Genome sequencing and assembly.</title>
        <authorList>
            <person name="Kim I."/>
        </authorList>
    </citation>
    <scope>NUCLEOTIDE SEQUENCE [LARGE SCALE GENOMIC DNA]</scope>
    <source>
        <strain evidence="10 11">Jin1</strain>
    </source>
</reference>
<evidence type="ECO:0000313" key="11">
    <source>
        <dbReference type="Proteomes" id="UP000613030"/>
    </source>
</evidence>
<evidence type="ECO:0000256" key="2">
    <source>
        <dbReference type="ARBA" id="ARBA00012438"/>
    </source>
</evidence>
<evidence type="ECO:0000256" key="6">
    <source>
        <dbReference type="SAM" id="Coils"/>
    </source>
</evidence>
<evidence type="ECO:0000256" key="1">
    <source>
        <dbReference type="ARBA" id="ARBA00000085"/>
    </source>
</evidence>
<protein>
    <recommendedName>
        <fullName evidence="2">histidine kinase</fullName>
        <ecNumber evidence="2">2.7.13.3</ecNumber>
    </recommendedName>
</protein>
<evidence type="ECO:0000256" key="4">
    <source>
        <dbReference type="ARBA" id="ARBA00022777"/>
    </source>
</evidence>
<dbReference type="InterPro" id="IPR019734">
    <property type="entry name" value="TPR_rpt"/>
</dbReference>
<evidence type="ECO:0000256" key="5">
    <source>
        <dbReference type="PROSITE-ProRule" id="PRU00339"/>
    </source>
</evidence>
<keyword evidence="7" id="KW-1133">Transmembrane helix</keyword>
<dbReference type="SMART" id="SM00028">
    <property type="entry name" value="TPR"/>
    <property type="match status" value="9"/>
</dbReference>
<accession>A0ABS1L1P0</accession>
<feature type="chain" id="PRO_5045952967" description="histidine kinase" evidence="8">
    <location>
        <begin position="21"/>
        <end position="900"/>
    </location>
</feature>
<dbReference type="EC" id="2.7.13.3" evidence="2"/>
<dbReference type="PROSITE" id="PS50005">
    <property type="entry name" value="TPR"/>
    <property type="match status" value="4"/>
</dbReference>
<dbReference type="Proteomes" id="UP000613030">
    <property type="component" value="Unassembled WGS sequence"/>
</dbReference>
<dbReference type="Gene3D" id="1.10.287.130">
    <property type="match status" value="1"/>
</dbReference>
<comment type="caution">
    <text evidence="10">The sequence shown here is derived from an EMBL/GenBank/DDBJ whole genome shotgun (WGS) entry which is preliminary data.</text>
</comment>
<evidence type="ECO:0000256" key="8">
    <source>
        <dbReference type="SAM" id="SignalP"/>
    </source>
</evidence>
<dbReference type="EMBL" id="JAERRB010000016">
    <property type="protein sequence ID" value="MBL0745448.1"/>
    <property type="molecule type" value="Genomic_DNA"/>
</dbReference>
<keyword evidence="8" id="KW-0732">Signal</keyword>
<evidence type="ECO:0000256" key="7">
    <source>
        <dbReference type="SAM" id="Phobius"/>
    </source>
</evidence>
<dbReference type="InterPro" id="IPR003594">
    <property type="entry name" value="HATPase_dom"/>
</dbReference>
<feature type="repeat" description="TPR" evidence="5">
    <location>
        <begin position="400"/>
        <end position="433"/>
    </location>
</feature>
<dbReference type="SUPFAM" id="SSF55874">
    <property type="entry name" value="ATPase domain of HSP90 chaperone/DNA topoisomerase II/histidine kinase"/>
    <property type="match status" value="1"/>
</dbReference>
<dbReference type="Pfam" id="PF13424">
    <property type="entry name" value="TPR_12"/>
    <property type="match status" value="2"/>
</dbReference>
<dbReference type="SUPFAM" id="SSF81901">
    <property type="entry name" value="HCP-like"/>
    <property type="match status" value="1"/>
</dbReference>
<feature type="signal peptide" evidence="8">
    <location>
        <begin position="1"/>
        <end position="20"/>
    </location>
</feature>
<feature type="repeat" description="TPR" evidence="5">
    <location>
        <begin position="240"/>
        <end position="273"/>
    </location>
</feature>
<keyword evidence="6" id="KW-0175">Coiled coil</keyword>
<dbReference type="Gene3D" id="3.30.565.10">
    <property type="entry name" value="Histidine kinase-like ATPase, C-terminal domain"/>
    <property type="match status" value="1"/>
</dbReference>
<dbReference type="SUPFAM" id="SSF48452">
    <property type="entry name" value="TPR-like"/>
    <property type="match status" value="2"/>
</dbReference>
<name>A0ABS1L1P0_9BACT</name>
<dbReference type="InterPro" id="IPR050351">
    <property type="entry name" value="BphY/WalK/GraS-like"/>
</dbReference>
<dbReference type="RefSeq" id="WP_202015881.1">
    <property type="nucleotide sequence ID" value="NZ_JAERRB010000016.1"/>
</dbReference>
<evidence type="ECO:0000313" key="10">
    <source>
        <dbReference type="EMBL" id="MBL0745448.1"/>
    </source>
</evidence>
<evidence type="ECO:0000256" key="3">
    <source>
        <dbReference type="ARBA" id="ARBA00022679"/>
    </source>
</evidence>
<keyword evidence="5" id="KW-0802">TPR repeat</keyword>
<dbReference type="Pfam" id="PF02518">
    <property type="entry name" value="HATPase_c"/>
    <property type="match status" value="1"/>
</dbReference>
<dbReference type="InterPro" id="IPR005467">
    <property type="entry name" value="His_kinase_dom"/>
</dbReference>
<dbReference type="InterPro" id="IPR036890">
    <property type="entry name" value="HATPase_C_sf"/>
</dbReference>
<dbReference type="PRINTS" id="PR00344">
    <property type="entry name" value="BCTRLSENSOR"/>
</dbReference>
<gene>
    <name evidence="10" type="ORF">JI741_29725</name>
</gene>
<feature type="coiled-coil region" evidence="6">
    <location>
        <begin position="590"/>
        <end position="659"/>
    </location>
</feature>
<feature type="repeat" description="TPR" evidence="5">
    <location>
        <begin position="280"/>
        <end position="313"/>
    </location>
</feature>
<dbReference type="InterPro" id="IPR004358">
    <property type="entry name" value="Sig_transdc_His_kin-like_C"/>
</dbReference>
<keyword evidence="3" id="KW-0808">Transferase</keyword>
<organism evidence="10 11">
    <name type="scientific">Chryseolinea lacunae</name>
    <dbReference type="NCBI Taxonomy" id="2801331"/>
    <lineage>
        <taxon>Bacteria</taxon>
        <taxon>Pseudomonadati</taxon>
        <taxon>Bacteroidota</taxon>
        <taxon>Cytophagia</taxon>
        <taxon>Cytophagales</taxon>
        <taxon>Fulvivirgaceae</taxon>
        <taxon>Chryseolinea</taxon>
    </lineage>
</organism>
<feature type="repeat" description="TPR" evidence="5">
    <location>
        <begin position="360"/>
        <end position="393"/>
    </location>
</feature>
<sequence>MRLLFISFALGWLVPMFALAQTSRITDLESKLSRAESPEQKAEILHELASATWDYDFEKAYGYAQKAWLLSRQNQYVKGQVQALTDIGLYHYFSGNYTQASARYHEAVRLCGSHRYGAYPAYTLTRLGNLCRVQAKFDSARYFYDASLKLLADMKSPGALSSVYYNKGALALSLSAFDSALVFFRQSEAIRKQSDTLNLMECWHGIGQAHQGAARFDSALYFYDKAFRMALRHKDREQQMVYYTHRGEIYTIRGDYKNAIRDFSQALDILSRHRFKRYHALVLRHIAEVYDAQGDFRRANEHFLTALRMQEAMNNKQEIGKLYGDLAWLYIHERNDSVASQYAANTLRVMEEIGDKSGISFAHNVLGFIHYSHRRMDEALEHYQKALALRKEIKAMQLYSGTMFNIARVYEKQGAYARAREYLVQALALDERSNDLPGLVMTYNALGALSSKTKLAADAEQYLNKAQALARQIGARSELRNNYKIFADHYRAKGDLTQALVFYDRYIALNDSIFTRQNASKIAEMNALYELEKKEREIQSLNQQNEVSQNEIQLQKTQLSLQRSYLTFTIAGLALLGLMAYMFFLNARLKNKANRDLKRFNTEVQEQKEEIQAQSEELTEANNSLMLLNNELVEKTEEVQAQAEELRESNEMITEINRDLDQIVTKRTFELQEAFKELDTFFYRSSHDFRRPLTTFMGLAEVAKITLKDPVALELFAKVNETAFSLDKMLLKLQSISDVGAQQLIFREVWIREIYESVCTTFREDLQRLKIGVHAQVNLQTSFISYPVMVRIIIENLVENAIHFCTPEDPYIFLRARQEGDNAVIEVEDNGQGIDEHYSDKIFDMYFRASERSKGNGLGLYIVKKAVKKLNGSLELVTKVGKGSRFIITLPMNKSTIHKF</sequence>
<dbReference type="InterPro" id="IPR011990">
    <property type="entry name" value="TPR-like_helical_dom_sf"/>
</dbReference>
<keyword evidence="7" id="KW-0472">Membrane</keyword>
<dbReference type="PANTHER" id="PTHR42878:SF15">
    <property type="entry name" value="BACTERIOPHYTOCHROME"/>
    <property type="match status" value="1"/>
</dbReference>
<keyword evidence="7" id="KW-0812">Transmembrane</keyword>
<dbReference type="Gene3D" id="1.25.40.10">
    <property type="entry name" value="Tetratricopeptide repeat domain"/>
    <property type="match status" value="4"/>
</dbReference>
<keyword evidence="4" id="KW-0418">Kinase</keyword>
<dbReference type="SUPFAM" id="SSF47384">
    <property type="entry name" value="Homodimeric domain of signal transducing histidine kinase"/>
    <property type="match status" value="1"/>
</dbReference>
<feature type="transmembrane region" description="Helical" evidence="7">
    <location>
        <begin position="565"/>
        <end position="585"/>
    </location>
</feature>
<feature type="domain" description="Histidine kinase" evidence="9">
    <location>
        <begin position="684"/>
        <end position="894"/>
    </location>
</feature>
<keyword evidence="11" id="KW-1185">Reference proteome</keyword>
<feature type="coiled-coil region" evidence="6">
    <location>
        <begin position="524"/>
        <end position="558"/>
    </location>
</feature>
<comment type="catalytic activity">
    <reaction evidence="1">
        <text>ATP + protein L-histidine = ADP + protein N-phospho-L-histidine.</text>
        <dbReference type="EC" id="2.7.13.3"/>
    </reaction>
</comment>
<evidence type="ECO:0000259" key="9">
    <source>
        <dbReference type="PROSITE" id="PS50109"/>
    </source>
</evidence>
<dbReference type="PANTHER" id="PTHR42878">
    <property type="entry name" value="TWO-COMPONENT HISTIDINE KINASE"/>
    <property type="match status" value="1"/>
</dbReference>
<dbReference type="PROSITE" id="PS50109">
    <property type="entry name" value="HIS_KIN"/>
    <property type="match status" value="1"/>
</dbReference>
<dbReference type="SMART" id="SM00387">
    <property type="entry name" value="HATPase_c"/>
    <property type="match status" value="1"/>
</dbReference>
<dbReference type="InterPro" id="IPR036097">
    <property type="entry name" value="HisK_dim/P_sf"/>
</dbReference>